<dbReference type="Proteomes" id="UP000176422">
    <property type="component" value="Unassembled WGS sequence"/>
</dbReference>
<dbReference type="InterPro" id="IPR050900">
    <property type="entry name" value="Transposase_IS3/IS150/IS904"/>
</dbReference>
<dbReference type="InterPro" id="IPR036397">
    <property type="entry name" value="RNaseH_sf"/>
</dbReference>
<dbReference type="AlphaFoldDB" id="A0A1F8DX85"/>
<sequence>MLRSKHPIGLLCRVAHVFPSGYYAWRKNAPKRKKKDEEDHILADTIQTSCGKKLGKEGYRQVSMRFKGTHNHKKIARVMKQHGLQAKIRRADPYKKIHRDGGEHSIAPNILKRAFDHTILWPHRVFGTDITYIRVADGRGWAYLSTVKDLCSGEIVAHALSMHPDTDLVLATLDRFTCAISLEDRLGGIMHSDQGCTYTAQRYQERVRQCGLQVSMSRRGNCIDNASMESFFGHFKDDLPETLRMHFQELQECVNSHIMQYNMERKQWDRNKMTPVEYRDHLLSS</sequence>
<accession>A0A1F8DX85</accession>
<name>A0A1F8DX85_9BACT</name>
<proteinExistence type="predicted"/>
<dbReference type="STRING" id="1802559.A2372_00630"/>
<comment type="caution">
    <text evidence="2">The sequence shown here is derived from an EMBL/GenBank/DDBJ whole genome shotgun (WGS) entry which is preliminary data.</text>
</comment>
<gene>
    <name evidence="2" type="ORF">A2372_00630</name>
</gene>
<dbReference type="SUPFAM" id="SSF53098">
    <property type="entry name" value="Ribonuclease H-like"/>
    <property type="match status" value="1"/>
</dbReference>
<dbReference type="InterPro" id="IPR025948">
    <property type="entry name" value="HTH-like_dom"/>
</dbReference>
<dbReference type="Gene3D" id="3.30.420.10">
    <property type="entry name" value="Ribonuclease H-like superfamily/Ribonuclease H"/>
    <property type="match status" value="1"/>
</dbReference>
<dbReference type="InterPro" id="IPR001584">
    <property type="entry name" value="Integrase_cat-core"/>
</dbReference>
<dbReference type="PROSITE" id="PS50994">
    <property type="entry name" value="INTEGRASE"/>
    <property type="match status" value="1"/>
</dbReference>
<evidence type="ECO:0000259" key="1">
    <source>
        <dbReference type="PROSITE" id="PS50994"/>
    </source>
</evidence>
<dbReference type="EMBL" id="MGIT01000003">
    <property type="protein sequence ID" value="OGM92689.1"/>
    <property type="molecule type" value="Genomic_DNA"/>
</dbReference>
<dbReference type="GO" id="GO:0003676">
    <property type="term" value="F:nucleic acid binding"/>
    <property type="evidence" value="ECO:0007669"/>
    <property type="project" value="InterPro"/>
</dbReference>
<dbReference type="InterPro" id="IPR048020">
    <property type="entry name" value="Transpos_IS3"/>
</dbReference>
<dbReference type="InterPro" id="IPR012337">
    <property type="entry name" value="RNaseH-like_sf"/>
</dbReference>
<organism evidence="2 3">
    <name type="scientific">Candidatus Wolfebacteria bacterium RIFOXYB1_FULL_54_12</name>
    <dbReference type="NCBI Taxonomy" id="1802559"/>
    <lineage>
        <taxon>Bacteria</taxon>
        <taxon>Candidatus Wolfeibacteriota</taxon>
    </lineage>
</organism>
<dbReference type="Pfam" id="PF13276">
    <property type="entry name" value="HTH_21"/>
    <property type="match status" value="1"/>
</dbReference>
<evidence type="ECO:0000313" key="3">
    <source>
        <dbReference type="Proteomes" id="UP000176422"/>
    </source>
</evidence>
<reference evidence="2 3" key="1">
    <citation type="journal article" date="2016" name="Nat. Commun.">
        <title>Thousands of microbial genomes shed light on interconnected biogeochemical processes in an aquifer system.</title>
        <authorList>
            <person name="Anantharaman K."/>
            <person name="Brown C.T."/>
            <person name="Hug L.A."/>
            <person name="Sharon I."/>
            <person name="Castelle C.J."/>
            <person name="Probst A.J."/>
            <person name="Thomas B.C."/>
            <person name="Singh A."/>
            <person name="Wilkins M.J."/>
            <person name="Karaoz U."/>
            <person name="Brodie E.L."/>
            <person name="Williams K.H."/>
            <person name="Hubbard S.S."/>
            <person name="Banfield J.F."/>
        </authorList>
    </citation>
    <scope>NUCLEOTIDE SEQUENCE [LARGE SCALE GENOMIC DNA]</scope>
</reference>
<dbReference type="PANTHER" id="PTHR46889">
    <property type="entry name" value="TRANSPOSASE INSF FOR INSERTION SEQUENCE IS3B-RELATED"/>
    <property type="match status" value="1"/>
</dbReference>
<dbReference type="NCBIfam" id="NF033516">
    <property type="entry name" value="transpos_IS3"/>
    <property type="match status" value="1"/>
</dbReference>
<dbReference type="Pfam" id="PF00665">
    <property type="entry name" value="rve"/>
    <property type="match status" value="1"/>
</dbReference>
<dbReference type="GO" id="GO:0015074">
    <property type="term" value="P:DNA integration"/>
    <property type="evidence" value="ECO:0007669"/>
    <property type="project" value="InterPro"/>
</dbReference>
<dbReference type="Pfam" id="PF13333">
    <property type="entry name" value="rve_2"/>
    <property type="match status" value="1"/>
</dbReference>
<dbReference type="PANTHER" id="PTHR46889:SF4">
    <property type="entry name" value="TRANSPOSASE INSO FOR INSERTION SEQUENCE ELEMENT IS911B-RELATED"/>
    <property type="match status" value="1"/>
</dbReference>
<protein>
    <recommendedName>
        <fullName evidence="1">Integrase catalytic domain-containing protein</fullName>
    </recommendedName>
</protein>
<feature type="domain" description="Integrase catalytic" evidence="1">
    <location>
        <begin position="118"/>
        <end position="283"/>
    </location>
</feature>
<evidence type="ECO:0000313" key="2">
    <source>
        <dbReference type="EMBL" id="OGM92689.1"/>
    </source>
</evidence>